<organism evidence="1">
    <name type="scientific">marine sediment metagenome</name>
    <dbReference type="NCBI Taxonomy" id="412755"/>
    <lineage>
        <taxon>unclassified sequences</taxon>
        <taxon>metagenomes</taxon>
        <taxon>ecological metagenomes</taxon>
    </lineage>
</organism>
<sequence>AAVANKNITAIFLKPGSYESDFKIAWKAAIEKKATAKST</sequence>
<comment type="caution">
    <text evidence="1">The sequence shown here is derived from an EMBL/GenBank/DDBJ whole genome shotgun (WGS) entry which is preliminary data.</text>
</comment>
<reference evidence="1" key="1">
    <citation type="journal article" date="2014" name="Front. Microbiol.">
        <title>High frequency of phylogenetically diverse reductive dehalogenase-homologous genes in deep subseafloor sedimentary metagenomes.</title>
        <authorList>
            <person name="Kawai M."/>
            <person name="Futagami T."/>
            <person name="Toyoda A."/>
            <person name="Takaki Y."/>
            <person name="Nishi S."/>
            <person name="Hori S."/>
            <person name="Arai W."/>
            <person name="Tsubouchi T."/>
            <person name="Morono Y."/>
            <person name="Uchiyama I."/>
            <person name="Ito T."/>
            <person name="Fujiyama A."/>
            <person name="Inagaki F."/>
            <person name="Takami H."/>
        </authorList>
    </citation>
    <scope>NUCLEOTIDE SEQUENCE</scope>
    <source>
        <strain evidence="1">Expedition CK06-06</strain>
    </source>
</reference>
<feature type="non-terminal residue" evidence="1">
    <location>
        <position position="1"/>
    </location>
</feature>
<dbReference type="EMBL" id="BART01036916">
    <property type="protein sequence ID" value="GAH15706.1"/>
    <property type="molecule type" value="Genomic_DNA"/>
</dbReference>
<gene>
    <name evidence="1" type="ORF">S01H4_62031</name>
</gene>
<proteinExistence type="predicted"/>
<evidence type="ECO:0000313" key="1">
    <source>
        <dbReference type="EMBL" id="GAH15706.1"/>
    </source>
</evidence>
<accession>X1D4M9</accession>
<name>X1D4M9_9ZZZZ</name>
<dbReference type="AlphaFoldDB" id="X1D4M9"/>
<protein>
    <submittedName>
        <fullName evidence="1">Uncharacterized protein</fullName>
    </submittedName>
</protein>